<feature type="region of interest" description="Disordered" evidence="1">
    <location>
        <begin position="271"/>
        <end position="303"/>
    </location>
</feature>
<evidence type="ECO:0000313" key="2">
    <source>
        <dbReference type="EMBL" id="TFK24463.1"/>
    </source>
</evidence>
<keyword evidence="3" id="KW-1185">Reference proteome</keyword>
<reference evidence="2 3" key="1">
    <citation type="journal article" date="2019" name="Nat. Ecol. Evol.">
        <title>Megaphylogeny resolves global patterns of mushroom evolution.</title>
        <authorList>
            <person name="Varga T."/>
            <person name="Krizsan K."/>
            <person name="Foldi C."/>
            <person name="Dima B."/>
            <person name="Sanchez-Garcia M."/>
            <person name="Sanchez-Ramirez S."/>
            <person name="Szollosi G.J."/>
            <person name="Szarkandi J.G."/>
            <person name="Papp V."/>
            <person name="Albert L."/>
            <person name="Andreopoulos W."/>
            <person name="Angelini C."/>
            <person name="Antonin V."/>
            <person name="Barry K.W."/>
            <person name="Bougher N.L."/>
            <person name="Buchanan P."/>
            <person name="Buyck B."/>
            <person name="Bense V."/>
            <person name="Catcheside P."/>
            <person name="Chovatia M."/>
            <person name="Cooper J."/>
            <person name="Damon W."/>
            <person name="Desjardin D."/>
            <person name="Finy P."/>
            <person name="Geml J."/>
            <person name="Haridas S."/>
            <person name="Hughes K."/>
            <person name="Justo A."/>
            <person name="Karasinski D."/>
            <person name="Kautmanova I."/>
            <person name="Kiss B."/>
            <person name="Kocsube S."/>
            <person name="Kotiranta H."/>
            <person name="LaButti K.M."/>
            <person name="Lechner B.E."/>
            <person name="Liimatainen K."/>
            <person name="Lipzen A."/>
            <person name="Lukacs Z."/>
            <person name="Mihaltcheva S."/>
            <person name="Morgado L.N."/>
            <person name="Niskanen T."/>
            <person name="Noordeloos M.E."/>
            <person name="Ohm R.A."/>
            <person name="Ortiz-Santana B."/>
            <person name="Ovrebo C."/>
            <person name="Racz N."/>
            <person name="Riley R."/>
            <person name="Savchenko A."/>
            <person name="Shiryaev A."/>
            <person name="Soop K."/>
            <person name="Spirin V."/>
            <person name="Szebenyi C."/>
            <person name="Tomsovsky M."/>
            <person name="Tulloss R.E."/>
            <person name="Uehling J."/>
            <person name="Grigoriev I.V."/>
            <person name="Vagvolgyi C."/>
            <person name="Papp T."/>
            <person name="Martin F.M."/>
            <person name="Miettinen O."/>
            <person name="Hibbett D.S."/>
            <person name="Nagy L.G."/>
        </authorList>
    </citation>
    <scope>NUCLEOTIDE SEQUENCE [LARGE SCALE GENOMIC DNA]</scope>
    <source>
        <strain evidence="2 3">CBS 121175</strain>
    </source>
</reference>
<feature type="region of interest" description="Disordered" evidence="1">
    <location>
        <begin position="1"/>
        <end position="32"/>
    </location>
</feature>
<evidence type="ECO:0000313" key="3">
    <source>
        <dbReference type="Proteomes" id="UP000307440"/>
    </source>
</evidence>
<organism evidence="2 3">
    <name type="scientific">Coprinopsis marcescibilis</name>
    <name type="common">Agaric fungus</name>
    <name type="synonym">Psathyrella marcescibilis</name>
    <dbReference type="NCBI Taxonomy" id="230819"/>
    <lineage>
        <taxon>Eukaryota</taxon>
        <taxon>Fungi</taxon>
        <taxon>Dikarya</taxon>
        <taxon>Basidiomycota</taxon>
        <taxon>Agaricomycotina</taxon>
        <taxon>Agaricomycetes</taxon>
        <taxon>Agaricomycetidae</taxon>
        <taxon>Agaricales</taxon>
        <taxon>Agaricineae</taxon>
        <taxon>Psathyrellaceae</taxon>
        <taxon>Coprinopsis</taxon>
    </lineage>
</organism>
<feature type="compositionally biased region" description="Polar residues" evidence="1">
    <location>
        <begin position="91"/>
        <end position="100"/>
    </location>
</feature>
<feature type="compositionally biased region" description="Low complexity" evidence="1">
    <location>
        <begin position="101"/>
        <end position="110"/>
    </location>
</feature>
<feature type="region of interest" description="Disordered" evidence="1">
    <location>
        <begin position="91"/>
        <end position="142"/>
    </location>
</feature>
<proteinExistence type="predicted"/>
<feature type="compositionally biased region" description="Polar residues" evidence="1">
    <location>
        <begin position="405"/>
        <end position="422"/>
    </location>
</feature>
<dbReference type="AlphaFoldDB" id="A0A5C3KXA5"/>
<dbReference type="Proteomes" id="UP000307440">
    <property type="component" value="Unassembled WGS sequence"/>
</dbReference>
<feature type="compositionally biased region" description="Basic and acidic residues" evidence="1">
    <location>
        <begin position="12"/>
        <end position="22"/>
    </location>
</feature>
<gene>
    <name evidence="2" type="ORF">FA15DRAFT_741228</name>
</gene>
<feature type="compositionally biased region" description="Basic and acidic residues" evidence="1">
    <location>
        <begin position="463"/>
        <end position="474"/>
    </location>
</feature>
<name>A0A5C3KXA5_COPMA</name>
<feature type="compositionally biased region" description="Polar residues" evidence="1">
    <location>
        <begin position="385"/>
        <end position="397"/>
    </location>
</feature>
<feature type="region of interest" description="Disordered" evidence="1">
    <location>
        <begin position="384"/>
        <end position="474"/>
    </location>
</feature>
<dbReference type="EMBL" id="ML210200">
    <property type="protein sequence ID" value="TFK24463.1"/>
    <property type="molecule type" value="Genomic_DNA"/>
</dbReference>
<accession>A0A5C3KXA5</accession>
<protein>
    <submittedName>
        <fullName evidence="2">Uncharacterized protein</fullName>
    </submittedName>
</protein>
<sequence>MGRGIKMTQTKDTVRQKHESRQSSDTQNTGRFTRMENSILDLILYKSARRLLSATRTNSSMDAKYFKSDNEIRTKIKRDGIIGSLQNLFLSQAPNPAQDPTSTSSSSKSASSHKSKPVASKPVYNKHKPLPPTPRVDEDDNSERSLSFTLNIEETCKRASLVISHLADHEFVTDDKRRTLSVILDLLNTDGWSLPMDKEEESVNMTFNRRPDSRATTASVYSMESATSSACSEWDKSIGPLLQAFPMPVTGLPIIEEPAPATQLTRKSSLKKKAFEPSPPRSVHFSLPEKCDEEDEDKTPTAYRYPSGISGISDGDSVVISPFQVPGRPKRPSPEGVHASLKAHKPQYMAAAATMGHSRSASEGVVPTVSDMSRDVASELAASRLNRSASTGGNQTPRGPAASPNAFSQPQPKSSGNAHSRNTSLSSMTSVSSSLTRIPVPFPTAEQLAARKKNATAKGRNPNSERMKYEGAFF</sequence>
<evidence type="ECO:0000256" key="1">
    <source>
        <dbReference type="SAM" id="MobiDB-lite"/>
    </source>
</evidence>
<feature type="compositionally biased region" description="Low complexity" evidence="1">
    <location>
        <begin position="423"/>
        <end position="436"/>
    </location>
</feature>